<gene>
    <name evidence="2" type="ORF">EYF80_068426</name>
</gene>
<feature type="compositionally biased region" description="Polar residues" evidence="1">
    <location>
        <begin position="1"/>
        <end position="10"/>
    </location>
</feature>
<name>A0A4Z2DY16_9TELE</name>
<evidence type="ECO:0000313" key="2">
    <source>
        <dbReference type="EMBL" id="TNN21463.1"/>
    </source>
</evidence>
<reference evidence="2 3" key="1">
    <citation type="submission" date="2019-03" db="EMBL/GenBank/DDBJ databases">
        <title>First draft genome of Liparis tanakae, snailfish: a comprehensive survey of snailfish specific genes.</title>
        <authorList>
            <person name="Kim W."/>
            <person name="Song I."/>
            <person name="Jeong J.-H."/>
            <person name="Kim D."/>
            <person name="Kim S."/>
            <person name="Ryu S."/>
            <person name="Song J.Y."/>
            <person name="Lee S.K."/>
        </authorList>
    </citation>
    <scope>NUCLEOTIDE SEQUENCE [LARGE SCALE GENOMIC DNA]</scope>
    <source>
        <tissue evidence="2">Muscle</tissue>
    </source>
</reference>
<protein>
    <submittedName>
        <fullName evidence="2">Uncharacterized protein</fullName>
    </submittedName>
</protein>
<feature type="region of interest" description="Disordered" evidence="1">
    <location>
        <begin position="1"/>
        <end position="189"/>
    </location>
</feature>
<feature type="compositionally biased region" description="Polar residues" evidence="1">
    <location>
        <begin position="89"/>
        <end position="98"/>
    </location>
</feature>
<comment type="caution">
    <text evidence="2">The sequence shown here is derived from an EMBL/GenBank/DDBJ whole genome shotgun (WGS) entry which is preliminary data.</text>
</comment>
<dbReference type="AlphaFoldDB" id="A0A4Z2DY16"/>
<organism evidence="2 3">
    <name type="scientific">Liparis tanakae</name>
    <name type="common">Tanaka's snailfish</name>
    <dbReference type="NCBI Taxonomy" id="230148"/>
    <lineage>
        <taxon>Eukaryota</taxon>
        <taxon>Metazoa</taxon>
        <taxon>Chordata</taxon>
        <taxon>Craniata</taxon>
        <taxon>Vertebrata</taxon>
        <taxon>Euteleostomi</taxon>
        <taxon>Actinopterygii</taxon>
        <taxon>Neopterygii</taxon>
        <taxon>Teleostei</taxon>
        <taxon>Neoteleostei</taxon>
        <taxon>Acanthomorphata</taxon>
        <taxon>Eupercaria</taxon>
        <taxon>Perciformes</taxon>
        <taxon>Cottioidei</taxon>
        <taxon>Cottales</taxon>
        <taxon>Liparidae</taxon>
        <taxon>Liparis</taxon>
    </lineage>
</organism>
<dbReference type="Proteomes" id="UP000314294">
    <property type="component" value="Unassembled WGS sequence"/>
</dbReference>
<accession>A0A4Z2DY16</accession>
<proteinExistence type="predicted"/>
<evidence type="ECO:0000313" key="3">
    <source>
        <dbReference type="Proteomes" id="UP000314294"/>
    </source>
</evidence>
<feature type="compositionally biased region" description="Basic and acidic residues" evidence="1">
    <location>
        <begin position="18"/>
        <end position="86"/>
    </location>
</feature>
<dbReference type="EMBL" id="SRLO01027825">
    <property type="protein sequence ID" value="TNN21463.1"/>
    <property type="molecule type" value="Genomic_DNA"/>
</dbReference>
<evidence type="ECO:0000256" key="1">
    <source>
        <dbReference type="SAM" id="MobiDB-lite"/>
    </source>
</evidence>
<keyword evidence="3" id="KW-1185">Reference proteome</keyword>
<feature type="compositionally biased region" description="Low complexity" evidence="1">
    <location>
        <begin position="117"/>
        <end position="135"/>
    </location>
</feature>
<sequence>MQLETNGLNSGQQRRRRGGAEEAQRRRRGGPEEAQRRRRGGPEEAQRRTRGGPEEAQRRTRGGPEEAQRRTRGGPKEDQRRRRGGPEEAQSSSETTMNKPGDPEVDPSPYSRRSAGQTAHRQAAASHRSSTAAARLPDRGSMSRCSNGARRMKPPEARGEQPAVPAGTGRIKARLCCPGSGSGLQSRRL</sequence>